<dbReference type="RefSeq" id="WP_188842154.1">
    <property type="nucleotide sequence ID" value="NZ_BMOT01000008.1"/>
</dbReference>
<keyword evidence="2" id="KW-1185">Reference proteome</keyword>
<reference evidence="1 2" key="1">
    <citation type="submission" date="2022-01" db="EMBL/GenBank/DDBJ databases">
        <title>Whole genome-based taxonomy of the Shewanellaceae.</title>
        <authorList>
            <person name="Martin-Rodriguez A.J."/>
        </authorList>
    </citation>
    <scope>NUCLEOTIDE SEQUENCE [LARGE SCALE GENOMIC DNA]</scope>
    <source>
        <strain evidence="1 2">JCM 17801</strain>
    </source>
</reference>
<protein>
    <submittedName>
        <fullName evidence="1">Uncharacterized protein</fullName>
    </submittedName>
</protein>
<sequence>MNTLFHNGLTLPLSDAHVYQRRGIILAYRNQEPLHFTILRCQEGNEVQTYFGAARVDNIQDFKTIMDYGDKFEIVNSWFNCHQQRLETPC</sequence>
<proteinExistence type="predicted"/>
<evidence type="ECO:0000313" key="1">
    <source>
        <dbReference type="EMBL" id="MCL1118211.1"/>
    </source>
</evidence>
<evidence type="ECO:0000313" key="2">
    <source>
        <dbReference type="Proteomes" id="UP001203212"/>
    </source>
</evidence>
<gene>
    <name evidence="1" type="ORF">L2689_13300</name>
</gene>
<comment type="caution">
    <text evidence="1">The sequence shown here is derived from an EMBL/GenBank/DDBJ whole genome shotgun (WGS) entry which is preliminary data.</text>
</comment>
<name>A0ABT0L3B7_9GAMM</name>
<dbReference type="Proteomes" id="UP001203212">
    <property type="component" value="Unassembled WGS sequence"/>
</dbReference>
<organism evidence="1 2">
    <name type="scientific">Shewanella aestuarii</name>
    <dbReference type="NCBI Taxonomy" id="1028752"/>
    <lineage>
        <taxon>Bacteria</taxon>
        <taxon>Pseudomonadati</taxon>
        <taxon>Pseudomonadota</taxon>
        <taxon>Gammaproteobacteria</taxon>
        <taxon>Alteromonadales</taxon>
        <taxon>Shewanellaceae</taxon>
        <taxon>Shewanella</taxon>
    </lineage>
</organism>
<accession>A0ABT0L3B7</accession>
<dbReference type="EMBL" id="JAKILK010000008">
    <property type="protein sequence ID" value="MCL1118211.1"/>
    <property type="molecule type" value="Genomic_DNA"/>
</dbReference>